<accession>A0A8H8DIQ1</accession>
<dbReference type="Proteomes" id="UP000673691">
    <property type="component" value="Unassembled WGS sequence"/>
</dbReference>
<proteinExistence type="predicted"/>
<evidence type="ECO:0000313" key="1">
    <source>
        <dbReference type="EMBL" id="KAG5459755.1"/>
    </source>
</evidence>
<gene>
    <name evidence="1" type="ORF">BJ554DRAFT_8291</name>
</gene>
<keyword evidence="2" id="KW-1185">Reference proteome</keyword>
<evidence type="ECO:0000313" key="2">
    <source>
        <dbReference type="Proteomes" id="UP000673691"/>
    </source>
</evidence>
<name>A0A8H8DIQ1_9FUNG</name>
<dbReference type="EMBL" id="JAEFCI010006342">
    <property type="protein sequence ID" value="KAG5459755.1"/>
    <property type="molecule type" value="Genomic_DNA"/>
</dbReference>
<sequence>MNGLSKYHHACRGRYVGGLWTAHRESDNVPNAQVSVLGLRSAKDFLPVGEKEGRRKPSTWK</sequence>
<dbReference type="AlphaFoldDB" id="A0A8H8DIQ1"/>
<organism evidence="1 2">
    <name type="scientific">Olpidium bornovanus</name>
    <dbReference type="NCBI Taxonomy" id="278681"/>
    <lineage>
        <taxon>Eukaryota</taxon>
        <taxon>Fungi</taxon>
        <taxon>Fungi incertae sedis</taxon>
        <taxon>Olpidiomycota</taxon>
        <taxon>Olpidiomycotina</taxon>
        <taxon>Olpidiomycetes</taxon>
        <taxon>Olpidiales</taxon>
        <taxon>Olpidiaceae</taxon>
        <taxon>Olpidium</taxon>
    </lineage>
</organism>
<comment type="caution">
    <text evidence="1">The sequence shown here is derived from an EMBL/GenBank/DDBJ whole genome shotgun (WGS) entry which is preliminary data.</text>
</comment>
<reference evidence="1 2" key="1">
    <citation type="journal article" name="Sci. Rep.">
        <title>Genome-scale phylogenetic analyses confirm Olpidium as the closest living zoosporic fungus to the non-flagellated, terrestrial fungi.</title>
        <authorList>
            <person name="Chang Y."/>
            <person name="Rochon D."/>
            <person name="Sekimoto S."/>
            <person name="Wang Y."/>
            <person name="Chovatia M."/>
            <person name="Sandor L."/>
            <person name="Salamov A."/>
            <person name="Grigoriev I.V."/>
            <person name="Stajich J.E."/>
            <person name="Spatafora J.W."/>
        </authorList>
    </citation>
    <scope>NUCLEOTIDE SEQUENCE [LARGE SCALE GENOMIC DNA]</scope>
    <source>
        <strain evidence="1">S191</strain>
    </source>
</reference>
<protein>
    <submittedName>
        <fullName evidence="1">Uncharacterized protein</fullName>
    </submittedName>
</protein>